<comment type="similarity">
    <text evidence="1">Belongs to the short-chain dehydrogenases/reductases (SDR) family.</text>
</comment>
<dbReference type="InterPro" id="IPR036291">
    <property type="entry name" value="NAD(P)-bd_dom_sf"/>
</dbReference>
<dbReference type="EMBL" id="JACSPM010000001">
    <property type="protein sequence ID" value="MBD8023281.1"/>
    <property type="molecule type" value="Genomic_DNA"/>
</dbReference>
<reference evidence="3 4" key="1">
    <citation type="submission" date="2020-08" db="EMBL/GenBank/DDBJ databases">
        <title>A Genomic Blueprint of the Chicken Gut Microbiome.</title>
        <authorList>
            <person name="Gilroy R."/>
            <person name="Ravi A."/>
            <person name="Getino M."/>
            <person name="Pursley I."/>
            <person name="Horton D.L."/>
            <person name="Alikhan N.-F."/>
            <person name="Baker D."/>
            <person name="Gharbi K."/>
            <person name="Hall N."/>
            <person name="Watson M."/>
            <person name="Adriaenssens E.M."/>
            <person name="Foster-Nyarko E."/>
            <person name="Jarju S."/>
            <person name="Secka A."/>
            <person name="Antonio M."/>
            <person name="Oren A."/>
            <person name="Chaudhuri R."/>
            <person name="La Ragione R.M."/>
            <person name="Hildebrand F."/>
            <person name="Pallen M.J."/>
        </authorList>
    </citation>
    <scope>NUCLEOTIDE SEQUENCE [LARGE SCALE GENOMIC DNA]</scope>
    <source>
        <strain evidence="3 4">Sa1CUA4</strain>
    </source>
</reference>
<dbReference type="Proteomes" id="UP000602532">
    <property type="component" value="Unassembled WGS sequence"/>
</dbReference>
<protein>
    <submittedName>
        <fullName evidence="3">SDR family oxidoreductase</fullName>
    </submittedName>
</protein>
<keyword evidence="4" id="KW-1185">Reference proteome</keyword>
<dbReference type="Gene3D" id="3.40.50.720">
    <property type="entry name" value="NAD(P)-binding Rossmann-like Domain"/>
    <property type="match status" value="1"/>
</dbReference>
<dbReference type="SUPFAM" id="SSF51735">
    <property type="entry name" value="NAD(P)-binding Rossmann-fold domains"/>
    <property type="match status" value="1"/>
</dbReference>
<dbReference type="InterPro" id="IPR002347">
    <property type="entry name" value="SDR_fam"/>
</dbReference>
<gene>
    <name evidence="3" type="ORF">H9622_06705</name>
</gene>
<dbReference type="PROSITE" id="PS00061">
    <property type="entry name" value="ADH_SHORT"/>
    <property type="match status" value="1"/>
</dbReference>
<evidence type="ECO:0000256" key="2">
    <source>
        <dbReference type="ARBA" id="ARBA00023002"/>
    </source>
</evidence>
<dbReference type="PANTHER" id="PTHR43639">
    <property type="entry name" value="OXIDOREDUCTASE, SHORT-CHAIN DEHYDROGENASE/REDUCTASE FAMILY (AFU_ORTHOLOGUE AFUA_5G02870)"/>
    <property type="match status" value="1"/>
</dbReference>
<evidence type="ECO:0000256" key="1">
    <source>
        <dbReference type="ARBA" id="ARBA00006484"/>
    </source>
</evidence>
<dbReference type="PRINTS" id="PR00081">
    <property type="entry name" value="GDHRDH"/>
</dbReference>
<dbReference type="InterPro" id="IPR020904">
    <property type="entry name" value="Sc_DH/Rdtase_CS"/>
</dbReference>
<dbReference type="PANTHER" id="PTHR43639:SF1">
    <property type="entry name" value="SHORT-CHAIN DEHYDROGENASE_REDUCTASE FAMILY PROTEIN"/>
    <property type="match status" value="1"/>
</dbReference>
<organism evidence="3 4">
    <name type="scientific">Microbacterium gallinarum</name>
    <dbReference type="NCBI Taxonomy" id="2762209"/>
    <lineage>
        <taxon>Bacteria</taxon>
        <taxon>Bacillati</taxon>
        <taxon>Actinomycetota</taxon>
        <taxon>Actinomycetes</taxon>
        <taxon>Micrococcales</taxon>
        <taxon>Microbacteriaceae</taxon>
        <taxon>Microbacterium</taxon>
    </lineage>
</organism>
<comment type="caution">
    <text evidence="3">The sequence shown here is derived from an EMBL/GenBank/DDBJ whole genome shotgun (WGS) entry which is preliminary data.</text>
</comment>
<keyword evidence="2" id="KW-0560">Oxidoreductase</keyword>
<dbReference type="CDD" id="cd05233">
    <property type="entry name" value="SDR_c"/>
    <property type="match status" value="1"/>
</dbReference>
<proteinExistence type="inferred from homology"/>
<dbReference type="Pfam" id="PF13561">
    <property type="entry name" value="adh_short_C2"/>
    <property type="match status" value="1"/>
</dbReference>
<evidence type="ECO:0000313" key="4">
    <source>
        <dbReference type="Proteomes" id="UP000602532"/>
    </source>
</evidence>
<name>A0ABR8X1T2_9MICO</name>
<dbReference type="PRINTS" id="PR00080">
    <property type="entry name" value="SDRFAMILY"/>
</dbReference>
<dbReference type="RefSeq" id="WP_191765422.1">
    <property type="nucleotide sequence ID" value="NZ_JACSPM010000001.1"/>
</dbReference>
<sequence length="252" mass="26092">MATLEDRTALITGVSGAIGGELARVFAREGAKVIGTYRSRQDAAEQAVASLPADRRTLIQAGFGGGESARELWRSACESGPVDTVVVNAAAMATTPLSGDDEAWDDGWLEALQVNAIAASTLMREAAKTFAERGSGSIIAISSWAAEQGSRIPDVGAYAASKAALRNFAQTLARAYARTGVRVYTIAPGVVDGGMGTADLDPDEVRAVAEGLVMGRHVAVSEIAELAAFLATDRCPSLTGSTLDLNGASYIR</sequence>
<evidence type="ECO:0000313" key="3">
    <source>
        <dbReference type="EMBL" id="MBD8023281.1"/>
    </source>
</evidence>
<accession>A0ABR8X1T2</accession>